<dbReference type="SUPFAM" id="SSF48576">
    <property type="entry name" value="Terpenoid synthases"/>
    <property type="match status" value="1"/>
</dbReference>
<evidence type="ECO:0000313" key="1">
    <source>
        <dbReference type="EMBL" id="KAL0103313.1"/>
    </source>
</evidence>
<evidence type="ECO:0000313" key="2">
    <source>
        <dbReference type="Proteomes" id="UP001430953"/>
    </source>
</evidence>
<accession>A0AAW2EKL1</accession>
<dbReference type="Gene3D" id="1.10.600.10">
    <property type="entry name" value="Farnesyl Diphosphate Synthase"/>
    <property type="match status" value="1"/>
</dbReference>
<dbReference type="GO" id="GO:0004659">
    <property type="term" value="F:prenyltransferase activity"/>
    <property type="evidence" value="ECO:0007669"/>
    <property type="project" value="InterPro"/>
</dbReference>
<comment type="caution">
    <text evidence="1">The sequence shown here is derived from an EMBL/GenBank/DDBJ whole genome shotgun (WGS) entry which is preliminary data.</text>
</comment>
<dbReference type="InterPro" id="IPR000092">
    <property type="entry name" value="Polyprenyl_synt"/>
</dbReference>
<dbReference type="Proteomes" id="UP001430953">
    <property type="component" value="Unassembled WGS sequence"/>
</dbReference>
<dbReference type="GO" id="GO:0008299">
    <property type="term" value="P:isoprenoid biosynthetic process"/>
    <property type="evidence" value="ECO:0007669"/>
    <property type="project" value="InterPro"/>
</dbReference>
<reference evidence="1 2" key="1">
    <citation type="submission" date="2023-03" db="EMBL/GenBank/DDBJ databases">
        <title>High recombination rates correlate with genetic variation in Cardiocondyla obscurior ants.</title>
        <authorList>
            <person name="Errbii M."/>
        </authorList>
    </citation>
    <scope>NUCLEOTIDE SEQUENCE [LARGE SCALE GENOMIC DNA]</scope>
    <source>
        <strain evidence="1">Alpha-2009</strain>
        <tissue evidence="1">Whole body</tissue>
    </source>
</reference>
<dbReference type="Pfam" id="PF00348">
    <property type="entry name" value="polyprenyl_synt"/>
    <property type="match status" value="1"/>
</dbReference>
<proteinExistence type="predicted"/>
<sequence length="74" mass="8615">MTNAEEAIPFYYSMSGNREEDEKLLEPIKYILQVPGKQIRAKLAQAFNYWLKISEERLQAIDNIVNMLHNSSIV</sequence>
<dbReference type="InterPro" id="IPR008949">
    <property type="entry name" value="Isoprenoid_synthase_dom_sf"/>
</dbReference>
<dbReference type="EMBL" id="JADYXP020000021">
    <property type="protein sequence ID" value="KAL0103313.1"/>
    <property type="molecule type" value="Genomic_DNA"/>
</dbReference>
<dbReference type="AlphaFoldDB" id="A0AAW2EKL1"/>
<keyword evidence="2" id="KW-1185">Reference proteome</keyword>
<protein>
    <submittedName>
        <fullName evidence="1">Uncharacterized protein</fullName>
    </submittedName>
</protein>
<name>A0AAW2EKL1_9HYME</name>
<organism evidence="1 2">
    <name type="scientific">Cardiocondyla obscurior</name>
    <dbReference type="NCBI Taxonomy" id="286306"/>
    <lineage>
        <taxon>Eukaryota</taxon>
        <taxon>Metazoa</taxon>
        <taxon>Ecdysozoa</taxon>
        <taxon>Arthropoda</taxon>
        <taxon>Hexapoda</taxon>
        <taxon>Insecta</taxon>
        <taxon>Pterygota</taxon>
        <taxon>Neoptera</taxon>
        <taxon>Endopterygota</taxon>
        <taxon>Hymenoptera</taxon>
        <taxon>Apocrita</taxon>
        <taxon>Aculeata</taxon>
        <taxon>Formicoidea</taxon>
        <taxon>Formicidae</taxon>
        <taxon>Myrmicinae</taxon>
        <taxon>Cardiocondyla</taxon>
    </lineage>
</organism>
<dbReference type="GO" id="GO:0042811">
    <property type="term" value="P:pheromone biosynthetic process"/>
    <property type="evidence" value="ECO:0007669"/>
    <property type="project" value="UniProtKB-ARBA"/>
</dbReference>
<gene>
    <name evidence="1" type="ORF">PUN28_017532</name>
</gene>